<organism evidence="10 11">
    <name type="scientific">Mesoterricola sediminis</name>
    <dbReference type="NCBI Taxonomy" id="2927980"/>
    <lineage>
        <taxon>Bacteria</taxon>
        <taxon>Pseudomonadati</taxon>
        <taxon>Acidobacteriota</taxon>
        <taxon>Holophagae</taxon>
        <taxon>Holophagales</taxon>
        <taxon>Holophagaceae</taxon>
        <taxon>Mesoterricola</taxon>
    </lineage>
</organism>
<feature type="domain" description="Peptidase M13 C-terminal" evidence="8">
    <location>
        <begin position="472"/>
        <end position="672"/>
    </location>
</feature>
<dbReference type="GO" id="GO:0004222">
    <property type="term" value="F:metalloendopeptidase activity"/>
    <property type="evidence" value="ECO:0007669"/>
    <property type="project" value="InterPro"/>
</dbReference>
<dbReference type="GO" id="GO:0046872">
    <property type="term" value="F:metal ion binding"/>
    <property type="evidence" value="ECO:0007669"/>
    <property type="project" value="UniProtKB-KW"/>
</dbReference>
<dbReference type="Pfam" id="PF01431">
    <property type="entry name" value="Peptidase_M13"/>
    <property type="match status" value="1"/>
</dbReference>
<dbReference type="PANTHER" id="PTHR11733:SF211">
    <property type="entry name" value="OLIGOPEPTIDASE LIPOPROTEIN M13 FAMILY"/>
    <property type="match status" value="1"/>
</dbReference>
<dbReference type="InterPro" id="IPR018497">
    <property type="entry name" value="Peptidase_M13_C"/>
</dbReference>
<accession>A0AA48KEF2</accession>
<dbReference type="EMBL" id="AP027081">
    <property type="protein sequence ID" value="BDU77257.1"/>
    <property type="molecule type" value="Genomic_DNA"/>
</dbReference>
<dbReference type="PANTHER" id="PTHR11733">
    <property type="entry name" value="ZINC METALLOPROTEASE FAMILY M13 NEPRILYSIN-RELATED"/>
    <property type="match status" value="1"/>
</dbReference>
<evidence type="ECO:0000259" key="8">
    <source>
        <dbReference type="Pfam" id="PF01431"/>
    </source>
</evidence>
<sequence>MRTALLPLAALVATPLLAAAPAGLDLAGMSRATAPGDDFFGFANGGWIASTPIPADMAGYGTGAMLVELTLKRNRGLVEAAVKAAPGTEARKVGDYFTAFMDEAAIEARGLAPLKPFLDQVAAAGDVKALSGLLGSTLRADVDVLNATRYDTPHLFGLWVAQDLDNPSAYSPFLLQGGLTMPSRDYYLDGSEAMKAVRAKCLAHMEAMLALARVPDPAGTAARVLALETRMAQVHASHTETEDVLKGNNHWTRKEIEARAPGMDWGAFFRIAGLAKQETFVVWQPGALKGLSALVASAPLEDWKAWLTFHALDDAAGVLPKAFAEEAFAFHGRVLAGTPEMPARWKRGVDAASEALGEALGKLYAAKYFPAAEKRRAEAMVRNILAAFSRRIDALDWMSPSTKAEAKRKLKALKVGVGYPDRWRSYAGLEVKPGDAFGNAERASRFEYQRNLAKLGRPVDRGEWVMTPQTVNAVNLPAMNAMNFPAAILQPPYFDPRHTAAMGYGATGATIGHEVSHSFDDQGALFDHQGRLRNWWTPSDFEHFKAAGARLADQFSQYRPFPDLAVNGKQTLSENIADVAGLAAAYDAYRMALRGRPAPQAQGFTGDQQFFLSYGQSWREKRREPALRRQILTDGHAPEACRADTVRNLDAWYKAFDVKPGQKLYLAPKDRVKIW</sequence>
<dbReference type="InterPro" id="IPR008753">
    <property type="entry name" value="Peptidase_M13_N"/>
</dbReference>
<dbReference type="Pfam" id="PF05649">
    <property type="entry name" value="Peptidase_M13_N"/>
    <property type="match status" value="1"/>
</dbReference>
<keyword evidence="3" id="KW-0479">Metal-binding</keyword>
<keyword evidence="5" id="KW-0862">Zinc</keyword>
<comment type="cofactor">
    <cofactor evidence="1">
        <name>Zn(2+)</name>
        <dbReference type="ChEBI" id="CHEBI:29105"/>
    </cofactor>
</comment>
<keyword evidence="4" id="KW-0378">Hydrolase</keyword>
<keyword evidence="7" id="KW-0732">Signal</keyword>
<feature type="domain" description="Peptidase M13 N-terminal" evidence="9">
    <location>
        <begin position="35"/>
        <end position="420"/>
    </location>
</feature>
<evidence type="ECO:0000259" key="9">
    <source>
        <dbReference type="Pfam" id="PF05649"/>
    </source>
</evidence>
<dbReference type="InterPro" id="IPR000718">
    <property type="entry name" value="Peptidase_M13"/>
</dbReference>
<keyword evidence="6" id="KW-0482">Metalloprotease</keyword>
<dbReference type="RefSeq" id="WP_243347159.1">
    <property type="nucleotide sequence ID" value="NZ_AP027081.1"/>
</dbReference>
<protein>
    <submittedName>
        <fullName evidence="10">Peptidase M13</fullName>
    </submittedName>
</protein>
<feature type="signal peptide" evidence="7">
    <location>
        <begin position="1"/>
        <end position="18"/>
    </location>
</feature>
<feature type="chain" id="PRO_5041321502" evidence="7">
    <location>
        <begin position="19"/>
        <end position="675"/>
    </location>
</feature>
<evidence type="ECO:0000256" key="6">
    <source>
        <dbReference type="ARBA" id="ARBA00023049"/>
    </source>
</evidence>
<evidence type="ECO:0000256" key="3">
    <source>
        <dbReference type="ARBA" id="ARBA00022723"/>
    </source>
</evidence>
<dbReference type="Gene3D" id="3.40.390.10">
    <property type="entry name" value="Collagenase (Catalytic Domain)"/>
    <property type="match status" value="1"/>
</dbReference>
<evidence type="ECO:0000256" key="2">
    <source>
        <dbReference type="ARBA" id="ARBA00022670"/>
    </source>
</evidence>
<dbReference type="SUPFAM" id="SSF55486">
    <property type="entry name" value="Metalloproteases ('zincins'), catalytic domain"/>
    <property type="match status" value="1"/>
</dbReference>
<keyword evidence="2" id="KW-0645">Protease</keyword>
<dbReference type="CDD" id="cd08662">
    <property type="entry name" value="M13"/>
    <property type="match status" value="1"/>
</dbReference>
<name>A0AA48KEF2_9BACT</name>
<evidence type="ECO:0000256" key="7">
    <source>
        <dbReference type="SAM" id="SignalP"/>
    </source>
</evidence>
<evidence type="ECO:0000313" key="11">
    <source>
        <dbReference type="Proteomes" id="UP001228113"/>
    </source>
</evidence>
<keyword evidence="11" id="KW-1185">Reference proteome</keyword>
<dbReference type="GO" id="GO:0016485">
    <property type="term" value="P:protein processing"/>
    <property type="evidence" value="ECO:0007669"/>
    <property type="project" value="TreeGrafter"/>
</dbReference>
<evidence type="ECO:0000256" key="4">
    <source>
        <dbReference type="ARBA" id="ARBA00022801"/>
    </source>
</evidence>
<gene>
    <name evidence="10" type="ORF">METESE_22150</name>
</gene>
<dbReference type="InterPro" id="IPR024079">
    <property type="entry name" value="MetalloPept_cat_dom_sf"/>
</dbReference>
<dbReference type="Proteomes" id="UP001228113">
    <property type="component" value="Chromosome"/>
</dbReference>
<dbReference type="GO" id="GO:0005886">
    <property type="term" value="C:plasma membrane"/>
    <property type="evidence" value="ECO:0007669"/>
    <property type="project" value="TreeGrafter"/>
</dbReference>
<evidence type="ECO:0000256" key="5">
    <source>
        <dbReference type="ARBA" id="ARBA00022833"/>
    </source>
</evidence>
<dbReference type="PRINTS" id="PR00786">
    <property type="entry name" value="NEPRILYSIN"/>
</dbReference>
<dbReference type="KEGG" id="msea:METESE_22150"/>
<evidence type="ECO:0000313" key="10">
    <source>
        <dbReference type="EMBL" id="BDU77257.1"/>
    </source>
</evidence>
<dbReference type="PROSITE" id="PS51885">
    <property type="entry name" value="NEPRILYSIN"/>
    <property type="match status" value="1"/>
</dbReference>
<dbReference type="InterPro" id="IPR042089">
    <property type="entry name" value="Peptidase_M13_dom_2"/>
</dbReference>
<dbReference type="Gene3D" id="1.10.1380.10">
    <property type="entry name" value="Neutral endopeptidase , domain2"/>
    <property type="match status" value="1"/>
</dbReference>
<dbReference type="AlphaFoldDB" id="A0AA48KEF2"/>
<evidence type="ECO:0000256" key="1">
    <source>
        <dbReference type="ARBA" id="ARBA00001947"/>
    </source>
</evidence>
<proteinExistence type="predicted"/>
<reference evidence="10" key="1">
    <citation type="journal article" date="2023" name="Int. J. Syst. Evol. Microbiol.">
        <title>Mesoterricola silvestris gen. nov., sp. nov., Mesoterricola sediminis sp. nov., Geothrix oryzae sp. nov., Geothrix edaphica sp. nov., Geothrix rubra sp. nov., and Geothrix limicola sp. nov., six novel members of Acidobacteriota isolated from soils.</title>
        <authorList>
            <person name="Itoh H."/>
            <person name="Sugisawa Y."/>
            <person name="Mise K."/>
            <person name="Xu Z."/>
            <person name="Kuniyasu M."/>
            <person name="Ushijima N."/>
            <person name="Kawano K."/>
            <person name="Kobayashi E."/>
            <person name="Shiratori Y."/>
            <person name="Masuda Y."/>
            <person name="Senoo K."/>
        </authorList>
    </citation>
    <scope>NUCLEOTIDE SEQUENCE</scope>
    <source>
        <strain evidence="10">W786</strain>
    </source>
</reference>